<evidence type="ECO:0000313" key="4">
    <source>
        <dbReference type="Proteomes" id="UP000051845"/>
    </source>
</evidence>
<dbReference type="Proteomes" id="UP000051845">
    <property type="component" value="Unassembled WGS sequence"/>
</dbReference>
<gene>
    <name evidence="3" type="ORF">FC82_GL000034</name>
</gene>
<evidence type="ECO:0000256" key="1">
    <source>
        <dbReference type="SAM" id="MobiDB-lite"/>
    </source>
</evidence>
<feature type="region of interest" description="Disordered" evidence="1">
    <location>
        <begin position="273"/>
        <end position="349"/>
    </location>
</feature>
<dbReference type="EMBL" id="AYYR01000001">
    <property type="protein sequence ID" value="KRM78008.1"/>
    <property type="molecule type" value="Genomic_DNA"/>
</dbReference>
<proteinExistence type="predicted"/>
<organism evidence="3 4">
    <name type="scientific">Secundilactobacillus collinoides DSM 20515 = JCM 1123</name>
    <dbReference type="NCBI Taxonomy" id="1423733"/>
    <lineage>
        <taxon>Bacteria</taxon>
        <taxon>Bacillati</taxon>
        <taxon>Bacillota</taxon>
        <taxon>Bacilli</taxon>
        <taxon>Lactobacillales</taxon>
        <taxon>Lactobacillaceae</taxon>
        <taxon>Secundilactobacillus</taxon>
    </lineage>
</organism>
<dbReference type="Pfam" id="PF20386">
    <property type="entry name" value="DUF6681"/>
    <property type="match status" value="1"/>
</dbReference>
<keyword evidence="2" id="KW-0472">Membrane</keyword>
<accession>A0A0R2BF65</accession>
<feature type="compositionally biased region" description="Basic and acidic residues" evidence="1">
    <location>
        <begin position="325"/>
        <end position="334"/>
    </location>
</feature>
<dbReference type="AlphaFoldDB" id="A0A0R2BF65"/>
<keyword evidence="2" id="KW-1133">Transmembrane helix</keyword>
<protein>
    <submittedName>
        <fullName evidence="3">Uncharacterized protein</fullName>
    </submittedName>
</protein>
<name>A0A0R2BF65_SECCO</name>
<feature type="compositionally biased region" description="Polar residues" evidence="1">
    <location>
        <begin position="310"/>
        <end position="319"/>
    </location>
</feature>
<evidence type="ECO:0000256" key="2">
    <source>
        <dbReference type="SAM" id="Phobius"/>
    </source>
</evidence>
<reference evidence="3 4" key="1">
    <citation type="journal article" date="2015" name="Genome Announc.">
        <title>Expanding the biotechnology potential of lactobacilli through comparative genomics of 213 strains and associated genera.</title>
        <authorList>
            <person name="Sun Z."/>
            <person name="Harris H.M."/>
            <person name="McCann A."/>
            <person name="Guo C."/>
            <person name="Argimon S."/>
            <person name="Zhang W."/>
            <person name="Yang X."/>
            <person name="Jeffery I.B."/>
            <person name="Cooney J.C."/>
            <person name="Kagawa T.F."/>
            <person name="Liu W."/>
            <person name="Song Y."/>
            <person name="Salvetti E."/>
            <person name="Wrobel A."/>
            <person name="Rasinkangas P."/>
            <person name="Parkhill J."/>
            <person name="Rea M.C."/>
            <person name="O'Sullivan O."/>
            <person name="Ritari J."/>
            <person name="Douillard F.P."/>
            <person name="Paul Ross R."/>
            <person name="Yang R."/>
            <person name="Briner A.E."/>
            <person name="Felis G.E."/>
            <person name="de Vos W.M."/>
            <person name="Barrangou R."/>
            <person name="Klaenhammer T.R."/>
            <person name="Caufield P.W."/>
            <person name="Cui Y."/>
            <person name="Zhang H."/>
            <person name="O'Toole P.W."/>
        </authorList>
    </citation>
    <scope>NUCLEOTIDE SEQUENCE [LARGE SCALE GENOMIC DNA]</scope>
    <source>
        <strain evidence="3 4">DSM 20515</strain>
    </source>
</reference>
<feature type="transmembrane region" description="Helical" evidence="2">
    <location>
        <begin position="19"/>
        <end position="36"/>
    </location>
</feature>
<dbReference type="PATRIC" id="fig|1423733.4.peg.35"/>
<dbReference type="InterPro" id="IPR046503">
    <property type="entry name" value="DUF6681"/>
</dbReference>
<feature type="transmembrane region" description="Helical" evidence="2">
    <location>
        <begin position="48"/>
        <end position="69"/>
    </location>
</feature>
<feature type="compositionally biased region" description="Polar residues" evidence="1">
    <location>
        <begin position="291"/>
        <end position="302"/>
    </location>
</feature>
<keyword evidence="2" id="KW-0812">Transmembrane</keyword>
<sequence length="349" mass="39260">MINHYLGYFNINVKLKNRIYTIVGALGTIYLLYVAIRWIQNGYWLRGIGILLVGLILAYFTVMNVFYYFTQKKPPFDISPKIEKMMGKPFGSNPAAEANRKEAANAQQQMGNGMLNNIPANGYFDSKKVLPGKVKVTLSQQRNIDEIAAHLQQLNLMQPDYSGLGQRELAMQLEKQHKPVYAIGLGVNMPYFELSHQGDDLVVLAGVNQSQKVEVGTVTTVGLQSINDIQDRVKLYLANVILVGGPYMEMGRNMPMEKQAPYAVRVQLAYEKQAEEQATTPPPLSTPTRTYQQPDNGASQLYSRERNSRAAASQSSGRTPQYEAPDTRDAREDNDTTNDEPTRMSRFRH</sequence>
<comment type="caution">
    <text evidence="3">The sequence shown here is derived from an EMBL/GenBank/DDBJ whole genome shotgun (WGS) entry which is preliminary data.</text>
</comment>
<evidence type="ECO:0000313" key="3">
    <source>
        <dbReference type="EMBL" id="KRM78008.1"/>
    </source>
</evidence>